<feature type="region of interest" description="Disordered" evidence="3">
    <location>
        <begin position="1"/>
        <end position="62"/>
    </location>
</feature>
<dbReference type="FunCoup" id="A0A6P8GYW7">
    <property type="interactions" value="2940"/>
</dbReference>
<feature type="compositionally biased region" description="Polar residues" evidence="3">
    <location>
        <begin position="10"/>
        <end position="21"/>
    </location>
</feature>
<evidence type="ECO:0000313" key="5">
    <source>
        <dbReference type="RefSeq" id="XP_031549409.1"/>
    </source>
</evidence>
<keyword evidence="4" id="KW-1185">Reference proteome</keyword>
<evidence type="ECO:0000313" key="4">
    <source>
        <dbReference type="Proteomes" id="UP000515163"/>
    </source>
</evidence>
<dbReference type="PANTHER" id="PTHR16127:SF13">
    <property type="entry name" value="GH01188P"/>
    <property type="match status" value="1"/>
</dbReference>
<feature type="compositionally biased region" description="Basic and acidic residues" evidence="3">
    <location>
        <begin position="399"/>
        <end position="414"/>
    </location>
</feature>
<evidence type="ECO:0000256" key="3">
    <source>
        <dbReference type="SAM" id="MobiDB-lite"/>
    </source>
</evidence>
<dbReference type="InterPro" id="IPR026183">
    <property type="entry name" value="Taxilin_fam"/>
</dbReference>
<evidence type="ECO:0000256" key="2">
    <source>
        <dbReference type="SAM" id="Coils"/>
    </source>
</evidence>
<feature type="coiled-coil region" evidence="2">
    <location>
        <begin position="301"/>
        <end position="363"/>
    </location>
</feature>
<dbReference type="GeneID" id="116286953"/>
<dbReference type="AlphaFoldDB" id="A0A6P8GYW7"/>
<feature type="compositionally biased region" description="Polar residues" evidence="3">
    <location>
        <begin position="380"/>
        <end position="392"/>
    </location>
</feature>
<reference evidence="5" key="1">
    <citation type="submission" date="2025-08" db="UniProtKB">
        <authorList>
            <consortium name="RefSeq"/>
        </authorList>
    </citation>
    <scope>IDENTIFICATION</scope>
    <source>
        <tissue evidence="5">Tentacle</tissue>
    </source>
</reference>
<feature type="compositionally biased region" description="Polar residues" evidence="3">
    <location>
        <begin position="442"/>
        <end position="456"/>
    </location>
</feature>
<sequence>MDAPVDIKPENTSTEPQVQQNGEEKQHPAEVDNQIPTDVPKPQTIEKKSKKTKEEKRNKEEEKRIKLLLRAFDNVETPEAKVEAIARKYVQLAAENKLVEHKKDDLEAKNEKLTKERDVLQSDYNKATLAKSKLESLCRELQKHSKLVKEECQLRTQEEEAKRKELSDKFQTTINDISQQMQENFKRNEQLKIENEELATKLKGLVDQYESREQHVDKIVQHKQLELQLAEAKMAQQNLQFTEQKEKSLMEKQELLQDSLDYRKRFEIMVKQEKELKAQLALYTERFDEFQITLTKSNEMFQTFKTEMDKMTKTIKKLEKENKTLKSRYENTNRSLLAMLEERGNMEKEIISLKGKNSKLENLCRAMQKGFLPTKEEAPSSLSQNTSDSSKPPTCKILSESKPEPKQTTTKESESPEVLEIPTPKVTTNDEETTRMKESEVSETTNAESRDSVANSDETKQQEDNIEASGSTEVEESGEKISISESNPVPQMPEEDEDKVEPSGSTEVEESGEKISISESNPVPQMPKENEDKVEPSGSAEVEESGEKISISESNPVQMESTTENNDTTSTSEEKDE</sequence>
<dbReference type="GO" id="GO:0019905">
    <property type="term" value="F:syntaxin binding"/>
    <property type="evidence" value="ECO:0007669"/>
    <property type="project" value="InterPro"/>
</dbReference>
<feature type="compositionally biased region" description="Low complexity" evidence="3">
    <location>
        <begin position="548"/>
        <end position="571"/>
    </location>
</feature>
<dbReference type="KEGG" id="aten:116286953"/>
<comment type="similarity">
    <text evidence="1">Belongs to the taxilin family.</text>
</comment>
<keyword evidence="2" id="KW-0175">Coiled coil</keyword>
<dbReference type="Gene3D" id="1.20.5.1000">
    <property type="entry name" value="arf6 gtpase in complex with a specific effector, jip4"/>
    <property type="match status" value="1"/>
</dbReference>
<gene>
    <name evidence="5" type="primary">LOC116286953</name>
</gene>
<accession>A0A6P8GYW7</accession>
<organism evidence="4 5">
    <name type="scientific">Actinia tenebrosa</name>
    <name type="common">Australian red waratah sea anemone</name>
    <dbReference type="NCBI Taxonomy" id="6105"/>
    <lineage>
        <taxon>Eukaryota</taxon>
        <taxon>Metazoa</taxon>
        <taxon>Cnidaria</taxon>
        <taxon>Anthozoa</taxon>
        <taxon>Hexacorallia</taxon>
        <taxon>Actiniaria</taxon>
        <taxon>Actiniidae</taxon>
        <taxon>Actinia</taxon>
    </lineage>
</organism>
<dbReference type="RefSeq" id="XP_031549409.1">
    <property type="nucleotide sequence ID" value="XM_031693549.1"/>
</dbReference>
<protein>
    <submittedName>
        <fullName evidence="5">Alpha-taxilin-like</fullName>
    </submittedName>
</protein>
<dbReference type="Proteomes" id="UP000515163">
    <property type="component" value="Unplaced"/>
</dbReference>
<name>A0A6P8GYW7_ACTTE</name>
<feature type="region of interest" description="Disordered" evidence="3">
    <location>
        <begin position="372"/>
        <end position="577"/>
    </location>
</feature>
<dbReference type="Pfam" id="PF09728">
    <property type="entry name" value="Taxilin"/>
    <property type="match status" value="1"/>
</dbReference>
<dbReference type="PANTHER" id="PTHR16127">
    <property type="entry name" value="TAXILIN"/>
    <property type="match status" value="1"/>
</dbReference>
<dbReference type="InParanoid" id="A0A6P8GYW7"/>
<evidence type="ECO:0000256" key="1">
    <source>
        <dbReference type="ARBA" id="ARBA00009550"/>
    </source>
</evidence>
<feature type="compositionally biased region" description="Basic and acidic residues" evidence="3">
    <location>
        <begin position="44"/>
        <end position="62"/>
    </location>
</feature>
<proteinExistence type="inferred from homology"/>
<dbReference type="OrthoDB" id="425555at2759"/>